<comment type="caution">
    <text evidence="5">The sequence shown here is derived from an EMBL/GenBank/DDBJ whole genome shotgun (WGS) entry which is preliminary data.</text>
</comment>
<evidence type="ECO:0000256" key="2">
    <source>
        <dbReference type="ARBA" id="ARBA00022737"/>
    </source>
</evidence>
<dbReference type="InterPro" id="IPR051350">
    <property type="entry name" value="WD_repeat-ST_regulator"/>
</dbReference>
<dbReference type="PROSITE" id="PS50897">
    <property type="entry name" value="CTLH"/>
    <property type="match status" value="1"/>
</dbReference>
<dbReference type="OrthoDB" id="972532at2759"/>
<evidence type="ECO:0000313" key="6">
    <source>
        <dbReference type="Proteomes" id="UP001141806"/>
    </source>
</evidence>
<evidence type="ECO:0000259" key="4">
    <source>
        <dbReference type="PROSITE" id="PS50897"/>
    </source>
</evidence>
<dbReference type="EMBL" id="JAMYWD010000006">
    <property type="protein sequence ID" value="KAJ4968139.1"/>
    <property type="molecule type" value="Genomic_DNA"/>
</dbReference>
<organism evidence="5 6">
    <name type="scientific">Protea cynaroides</name>
    <dbReference type="NCBI Taxonomy" id="273540"/>
    <lineage>
        <taxon>Eukaryota</taxon>
        <taxon>Viridiplantae</taxon>
        <taxon>Streptophyta</taxon>
        <taxon>Embryophyta</taxon>
        <taxon>Tracheophyta</taxon>
        <taxon>Spermatophyta</taxon>
        <taxon>Magnoliopsida</taxon>
        <taxon>Proteales</taxon>
        <taxon>Proteaceae</taxon>
        <taxon>Protea</taxon>
    </lineage>
</organism>
<name>A0A9Q0KD14_9MAGN</name>
<dbReference type="Proteomes" id="UP001141806">
    <property type="component" value="Unassembled WGS sequence"/>
</dbReference>
<reference evidence="5" key="1">
    <citation type="journal article" date="2023" name="Plant J.">
        <title>The genome of the king protea, Protea cynaroides.</title>
        <authorList>
            <person name="Chang J."/>
            <person name="Duong T.A."/>
            <person name="Schoeman C."/>
            <person name="Ma X."/>
            <person name="Roodt D."/>
            <person name="Barker N."/>
            <person name="Li Z."/>
            <person name="Van de Peer Y."/>
            <person name="Mizrachi E."/>
        </authorList>
    </citation>
    <scope>NUCLEOTIDE SEQUENCE</scope>
    <source>
        <tissue evidence="5">Young leaves</tissue>
    </source>
</reference>
<dbReference type="InterPro" id="IPR006595">
    <property type="entry name" value="CTLH_C"/>
</dbReference>
<dbReference type="PANTHER" id="PTHR22838">
    <property type="entry name" value="WD REPEAT PROTEIN 26-RELATED"/>
    <property type="match status" value="1"/>
</dbReference>
<accession>A0A9Q0KD14</accession>
<protein>
    <recommendedName>
        <fullName evidence="4">CTLH domain-containing protein</fullName>
    </recommendedName>
</protein>
<evidence type="ECO:0000256" key="3">
    <source>
        <dbReference type="SAM" id="MobiDB-lite"/>
    </source>
</evidence>
<gene>
    <name evidence="5" type="ORF">NE237_014840</name>
</gene>
<proteinExistence type="predicted"/>
<evidence type="ECO:0000256" key="1">
    <source>
        <dbReference type="ARBA" id="ARBA00022574"/>
    </source>
</evidence>
<sequence length="264" mass="29506">MLSLTRKKESGITLKSSEFLLLESQILDANWDDCITTLDALEDLVEETRASASFQIFRQCILECLNCGDDFSALAILRKHISALGFDREKVYKLVYSIISSEEMRLGSMEDSLIRELRLRLLVELEKLLPPPIAVPGRRLEHLLEMVLTSQLGSCIYHNSSDAISLYEDHCCGRNQILTETAQVGFDLLLCFLVFVERVSESVEEESLVLLLAVIPSEKADGSSIPSNASSLNHHSPSENRRSPLPYTLNLSLAAPDLLQTPVR</sequence>
<keyword evidence="2" id="KW-0677">Repeat</keyword>
<evidence type="ECO:0000313" key="5">
    <source>
        <dbReference type="EMBL" id="KAJ4968139.1"/>
    </source>
</evidence>
<keyword evidence="1" id="KW-0853">WD repeat</keyword>
<keyword evidence="6" id="KW-1185">Reference proteome</keyword>
<feature type="compositionally biased region" description="Polar residues" evidence="3">
    <location>
        <begin position="224"/>
        <end position="235"/>
    </location>
</feature>
<dbReference type="AlphaFoldDB" id="A0A9Q0KD14"/>
<feature type="region of interest" description="Disordered" evidence="3">
    <location>
        <begin position="220"/>
        <end position="241"/>
    </location>
</feature>
<dbReference type="PANTHER" id="PTHR22838:SF23">
    <property type="entry name" value="WD REPEAT-CONTAINING PROTEIN WDS HOMOLOG"/>
    <property type="match status" value="1"/>
</dbReference>
<feature type="domain" description="CTLH" evidence="4">
    <location>
        <begin position="15"/>
        <end position="72"/>
    </location>
</feature>
<dbReference type="SMART" id="SM00668">
    <property type="entry name" value="CTLH"/>
    <property type="match status" value="1"/>
</dbReference>